<dbReference type="EMBL" id="KX658989">
    <property type="protein sequence ID" value="ARA95613.1"/>
    <property type="molecule type" value="Genomic_DNA"/>
</dbReference>
<keyword evidence="11" id="KW-0969">Cilium</keyword>
<feature type="non-terminal residue" evidence="11">
    <location>
        <position position="400"/>
    </location>
</feature>
<dbReference type="PANTHER" id="PTHR42792">
    <property type="entry name" value="FLAGELLIN"/>
    <property type="match status" value="1"/>
</dbReference>
<dbReference type="Gene3D" id="3.30.70.2120">
    <property type="match status" value="1"/>
</dbReference>
<name>A0A248A857_9CLOT</name>
<dbReference type="InterPro" id="IPR042187">
    <property type="entry name" value="Flagellin_C_sub2"/>
</dbReference>
<dbReference type="InterPro" id="IPR046358">
    <property type="entry name" value="Flagellin_C"/>
</dbReference>
<dbReference type="EMBL" id="KX659011">
    <property type="protein sequence ID" value="ARA95623.1"/>
    <property type="molecule type" value="Genomic_DNA"/>
</dbReference>
<dbReference type="GO" id="GO:0009288">
    <property type="term" value="C:bacterial-type flagellum"/>
    <property type="evidence" value="ECO:0007669"/>
    <property type="project" value="UniProtKB-SubCell"/>
</dbReference>
<dbReference type="GO" id="GO:0005576">
    <property type="term" value="C:extracellular region"/>
    <property type="evidence" value="ECO:0007669"/>
    <property type="project" value="UniProtKB-SubCell"/>
</dbReference>
<keyword evidence="11" id="KW-0282">Flagellum</keyword>
<comment type="subcellular location">
    <subcellularLocation>
        <location evidence="4">Secreted</location>
    </subcellularLocation>
    <subcellularLocation>
        <location evidence="4">Bacterial flagellum</location>
    </subcellularLocation>
</comment>
<dbReference type="Gene3D" id="1.20.1330.10">
    <property type="entry name" value="f41 fragment of flagellin, N-terminal domain"/>
    <property type="match status" value="1"/>
</dbReference>
<dbReference type="EMBL" id="KX659010">
    <property type="protein sequence ID" value="ARA95622.1"/>
    <property type="molecule type" value="Genomic_DNA"/>
</dbReference>
<evidence type="ECO:0000256" key="1">
    <source>
        <dbReference type="ARBA" id="ARBA00005709"/>
    </source>
</evidence>
<accession>A0A248A857</accession>
<dbReference type="EMBL" id="KX659015">
    <property type="protein sequence ID" value="ARA95626.1"/>
    <property type="molecule type" value="Genomic_DNA"/>
</dbReference>
<evidence type="ECO:0000313" key="11">
    <source>
        <dbReference type="EMBL" id="ARA95623.1"/>
    </source>
</evidence>
<gene>
    <name evidence="11" type="primary">fliC3-2</name>
    <name evidence="7" type="synonym">fliC3-1</name>
    <name evidence="8" type="synonym">fliC3-10</name>
    <name evidence="9" type="synonym">fliC3-11</name>
    <name evidence="12" type="synonym">fliC3-4</name>
    <name evidence="13" type="synonym">fliC3-5</name>
    <name evidence="14" type="synonym">fliC3-6</name>
    <name evidence="10" type="synonym">fliC3-7</name>
    <name evidence="15" type="synonym">fliC3-8</name>
    <name evidence="16" type="synonym">fliC3-9</name>
</gene>
<evidence type="ECO:0000313" key="7">
    <source>
        <dbReference type="EMBL" id="ARA95572.1"/>
    </source>
</evidence>
<evidence type="ECO:0000313" key="14">
    <source>
        <dbReference type="EMBL" id="ARA95626.1"/>
    </source>
</evidence>
<evidence type="ECO:0000313" key="15">
    <source>
        <dbReference type="EMBL" id="ARA95628.1"/>
    </source>
</evidence>
<dbReference type="EMBL" id="KX659013">
    <property type="protein sequence ID" value="ARA95624.1"/>
    <property type="molecule type" value="Genomic_DNA"/>
</dbReference>
<evidence type="ECO:0000313" key="16">
    <source>
        <dbReference type="EMBL" id="ARA95629.1"/>
    </source>
</evidence>
<comment type="similarity">
    <text evidence="1 4">Belongs to the bacterial flagellin family.</text>
</comment>
<feature type="domain" description="Flagellin C-terminal" evidence="6">
    <location>
        <begin position="316"/>
        <end position="399"/>
    </location>
</feature>
<evidence type="ECO:0000313" key="12">
    <source>
        <dbReference type="EMBL" id="ARA95624.1"/>
    </source>
</evidence>
<dbReference type="EMBL" id="KX658988">
    <property type="protein sequence ID" value="ARA95612.1"/>
    <property type="molecule type" value="Genomic_DNA"/>
</dbReference>
<keyword evidence="3 4" id="KW-0975">Bacterial flagellum</keyword>
<keyword evidence="4" id="KW-0964">Secreted</keyword>
<proteinExistence type="inferred from homology"/>
<dbReference type="Pfam" id="PF00669">
    <property type="entry name" value="Flagellin_N"/>
    <property type="match status" value="1"/>
</dbReference>
<dbReference type="AlphaFoldDB" id="A0A248A857"/>
<dbReference type="SUPFAM" id="SSF64518">
    <property type="entry name" value="Phase 1 flagellin"/>
    <property type="match status" value="1"/>
</dbReference>
<dbReference type="PANTHER" id="PTHR42792:SF2">
    <property type="entry name" value="FLAGELLIN"/>
    <property type="match status" value="1"/>
</dbReference>
<organism evidence="11">
    <name type="scientific">Candidatus Arthromitus sp. SFB-mouse</name>
    <dbReference type="NCBI Taxonomy" id="49118"/>
    <lineage>
        <taxon>Bacteria</taxon>
        <taxon>Bacillati</taxon>
        <taxon>Bacillota</taxon>
        <taxon>Clostridia</taxon>
        <taxon>Eubacteriales</taxon>
        <taxon>Clostridiaceae</taxon>
        <taxon>Candidatus Neoarthromitus</taxon>
    </lineage>
</organism>
<evidence type="ECO:0000313" key="10">
    <source>
        <dbReference type="EMBL" id="ARA95614.1"/>
    </source>
</evidence>
<dbReference type="EMBL" id="KX658924">
    <property type="protein sequence ID" value="ARA95572.1"/>
    <property type="molecule type" value="Genomic_DNA"/>
</dbReference>
<dbReference type="InterPro" id="IPR001029">
    <property type="entry name" value="Flagellin_N"/>
</dbReference>
<dbReference type="EMBL" id="KX659014">
    <property type="protein sequence ID" value="ARA95625.1"/>
    <property type="molecule type" value="Genomic_DNA"/>
</dbReference>
<evidence type="ECO:0000313" key="9">
    <source>
        <dbReference type="EMBL" id="ARA95613.1"/>
    </source>
</evidence>
<evidence type="ECO:0000256" key="4">
    <source>
        <dbReference type="RuleBase" id="RU362073"/>
    </source>
</evidence>
<evidence type="ECO:0000259" key="6">
    <source>
        <dbReference type="Pfam" id="PF00700"/>
    </source>
</evidence>
<evidence type="ECO:0000259" key="5">
    <source>
        <dbReference type="Pfam" id="PF00669"/>
    </source>
</evidence>
<evidence type="ECO:0000313" key="13">
    <source>
        <dbReference type="EMBL" id="ARA95625.1"/>
    </source>
</evidence>
<evidence type="ECO:0000256" key="2">
    <source>
        <dbReference type="ARBA" id="ARBA00020110"/>
    </source>
</evidence>
<dbReference type="Pfam" id="PF00700">
    <property type="entry name" value="Flagellin_C"/>
    <property type="match status" value="1"/>
</dbReference>
<dbReference type="GO" id="GO:0005198">
    <property type="term" value="F:structural molecule activity"/>
    <property type="evidence" value="ECO:0007669"/>
    <property type="project" value="UniProtKB-UniRule"/>
</dbReference>
<dbReference type="PRINTS" id="PR00207">
    <property type="entry name" value="FLAGELLIN"/>
</dbReference>
<dbReference type="Gene3D" id="6.10.10.10">
    <property type="entry name" value="Flagellar export chaperone, C-terminal domain"/>
    <property type="match status" value="1"/>
</dbReference>
<keyword evidence="11" id="KW-0966">Cell projection</keyword>
<evidence type="ECO:0000256" key="3">
    <source>
        <dbReference type="ARBA" id="ARBA00023143"/>
    </source>
</evidence>
<dbReference type="EMBL" id="KX659018">
    <property type="protein sequence ID" value="ARA95629.1"/>
    <property type="molecule type" value="Genomic_DNA"/>
</dbReference>
<dbReference type="InterPro" id="IPR001492">
    <property type="entry name" value="Flagellin"/>
</dbReference>
<dbReference type="EMBL" id="KX659016">
    <property type="protein sequence ID" value="ARA95627.1"/>
    <property type="molecule type" value="Genomic_DNA"/>
</dbReference>
<dbReference type="EMBL" id="KX658995">
    <property type="protein sequence ID" value="ARA95614.1"/>
    <property type="molecule type" value="Genomic_DNA"/>
</dbReference>
<evidence type="ECO:0000313" key="8">
    <source>
        <dbReference type="EMBL" id="ARA95612.1"/>
    </source>
</evidence>
<protein>
    <recommendedName>
        <fullName evidence="2 4">Flagellin</fullName>
    </recommendedName>
</protein>
<feature type="domain" description="Flagellin N-terminal" evidence="5">
    <location>
        <begin position="3"/>
        <end position="139"/>
    </location>
</feature>
<dbReference type="EMBL" id="KX659017">
    <property type="protein sequence ID" value="ARA95628.1"/>
    <property type="molecule type" value="Genomic_DNA"/>
</dbReference>
<sequence>MIINHNMNAMNAHRNMGSTTSAQGKSMEKLSSGLRINRAGDDAAGLAISEKMRSQIRGLNQASRNAQDGISMIQTAEGALSETHAIGQRMRELAVQSANGTYTDEDRELINQEFNQLKSEIDRIANDTEFNGSKVINGNLSSKEIVAGTVAKSTTGTGITTGMANVVDTDLEFGDEAHLLGEGSFTFNVAVDDQGVITIDLYDKSSFNDNKEYVMETLVIDDVGSDIGQTGKSVGATIGGVDFVLNLENLEKTKQINFTIENTAQQKDSGSGVELQVGANKDQMIGLSMENMGSRELGLGGVSVSTAEDSKDAIGRLDKAVSRISAQRADLGAAQNRLEHTIASTDNTAENLQAAESRIRDVDMAKEMMNLTKLNVLQQASQSMLAQANQAPQQVLSILR</sequence>
<reference evidence="11" key="1">
    <citation type="submission" date="2016-08" db="EMBL/GenBank/DDBJ databases">
        <title>Investigation on the flagellin gene diversity of Segmented Filamentous Bacteria (SFB) and its interaction with ileal mucosal proteins.</title>
        <authorList>
            <person name="Yin Y."/>
        </authorList>
    </citation>
    <scope>NUCLEOTIDE SEQUENCE</scope>
    <source>
        <strain evidence="7">R1I</strain>
        <strain evidence="8">R4C</strain>
        <strain evidence="11">R4I</strain>
    </source>
</reference>
<dbReference type="EMBL" id="KX659008">
    <property type="protein sequence ID" value="ARA95620.1"/>
    <property type="molecule type" value="Genomic_DNA"/>
</dbReference>
<comment type="function">
    <text evidence="4">Flagellin is the subunit protein which polymerizes to form the filaments of bacterial flagella.</text>
</comment>